<organism evidence="11 12">
    <name type="scientific">Poriferisphaera corsica</name>
    <dbReference type="NCBI Taxonomy" id="2528020"/>
    <lineage>
        <taxon>Bacteria</taxon>
        <taxon>Pseudomonadati</taxon>
        <taxon>Planctomycetota</taxon>
        <taxon>Phycisphaerae</taxon>
        <taxon>Phycisphaerales</taxon>
        <taxon>Phycisphaeraceae</taxon>
        <taxon>Poriferisphaera</taxon>
    </lineage>
</organism>
<keyword evidence="11" id="KW-0966">Cell projection</keyword>
<keyword evidence="11" id="KW-0282">Flagellum</keyword>
<sequence>MIRIWDYFELGGFMMWPLLVCSILLGAVLIERVIVVGLWGVVFKRPLTKRVWWGHGHILRFFEEVPPGLGLLGTIIGIVQSFHLADGQVAGSEVGAGLAVACMTTIFGLSIAIVATVVRYMLDAAANRAIHFGQVKA</sequence>
<dbReference type="InterPro" id="IPR050790">
    <property type="entry name" value="ExbB/TolQ_transport"/>
</dbReference>
<evidence type="ECO:0000256" key="1">
    <source>
        <dbReference type="ARBA" id="ARBA00004651"/>
    </source>
</evidence>
<evidence type="ECO:0000256" key="9">
    <source>
        <dbReference type="SAM" id="Phobius"/>
    </source>
</evidence>
<accession>A0A517YPA1</accession>
<evidence type="ECO:0000256" key="8">
    <source>
        <dbReference type="RuleBase" id="RU004057"/>
    </source>
</evidence>
<evidence type="ECO:0000259" key="10">
    <source>
        <dbReference type="Pfam" id="PF01618"/>
    </source>
</evidence>
<reference evidence="11 12" key="1">
    <citation type="submission" date="2019-02" db="EMBL/GenBank/DDBJ databases">
        <title>Deep-cultivation of Planctomycetes and their phenomic and genomic characterization uncovers novel biology.</title>
        <authorList>
            <person name="Wiegand S."/>
            <person name="Jogler M."/>
            <person name="Boedeker C."/>
            <person name="Pinto D."/>
            <person name="Vollmers J."/>
            <person name="Rivas-Marin E."/>
            <person name="Kohn T."/>
            <person name="Peeters S.H."/>
            <person name="Heuer A."/>
            <person name="Rast P."/>
            <person name="Oberbeckmann S."/>
            <person name="Bunk B."/>
            <person name="Jeske O."/>
            <person name="Meyerdierks A."/>
            <person name="Storesund J.E."/>
            <person name="Kallscheuer N."/>
            <person name="Luecker S."/>
            <person name="Lage O.M."/>
            <person name="Pohl T."/>
            <person name="Merkel B.J."/>
            <person name="Hornburger P."/>
            <person name="Mueller R.-W."/>
            <person name="Bruemmer F."/>
            <person name="Labrenz M."/>
            <person name="Spormann A.M."/>
            <person name="Op den Camp H."/>
            <person name="Overmann J."/>
            <person name="Amann R."/>
            <person name="Jetten M.S.M."/>
            <person name="Mascher T."/>
            <person name="Medema M.H."/>
            <person name="Devos D.P."/>
            <person name="Kaster A.-K."/>
            <person name="Ovreas L."/>
            <person name="Rohde M."/>
            <person name="Galperin M.Y."/>
            <person name="Jogler C."/>
        </authorList>
    </citation>
    <scope>NUCLEOTIDE SEQUENCE [LARGE SCALE GENOMIC DNA]</scope>
    <source>
        <strain evidence="11 12">KS4</strain>
    </source>
</reference>
<name>A0A517YPA1_9BACT</name>
<dbReference type="PANTHER" id="PTHR30625">
    <property type="entry name" value="PROTEIN TOLQ"/>
    <property type="match status" value="1"/>
</dbReference>
<keyword evidence="4 9" id="KW-0812">Transmembrane</keyword>
<keyword evidence="3" id="KW-1003">Cell membrane</keyword>
<comment type="similarity">
    <text evidence="8">Belongs to the exbB/tolQ family.</text>
</comment>
<dbReference type="EMBL" id="CP036425">
    <property type="protein sequence ID" value="QDU32036.1"/>
    <property type="molecule type" value="Genomic_DNA"/>
</dbReference>
<evidence type="ECO:0000256" key="5">
    <source>
        <dbReference type="ARBA" id="ARBA00022927"/>
    </source>
</evidence>
<dbReference type="InterPro" id="IPR002898">
    <property type="entry name" value="MotA_ExbB_proton_chnl"/>
</dbReference>
<keyword evidence="12" id="KW-1185">Reference proteome</keyword>
<keyword evidence="11" id="KW-0969">Cilium</keyword>
<protein>
    <submittedName>
        <fullName evidence="11">Flagellar motor protein PomA</fullName>
    </submittedName>
</protein>
<evidence type="ECO:0000256" key="2">
    <source>
        <dbReference type="ARBA" id="ARBA00022448"/>
    </source>
</evidence>
<dbReference type="OrthoDB" id="4045at2"/>
<feature type="domain" description="MotA/TolQ/ExbB proton channel" evidence="10">
    <location>
        <begin position="58"/>
        <end position="130"/>
    </location>
</feature>
<feature type="transmembrane region" description="Helical" evidence="9">
    <location>
        <begin position="15"/>
        <end position="43"/>
    </location>
</feature>
<keyword evidence="2 8" id="KW-0813">Transport</keyword>
<dbReference type="RefSeq" id="WP_145072940.1">
    <property type="nucleotide sequence ID" value="NZ_CP036425.1"/>
</dbReference>
<feature type="transmembrane region" description="Helical" evidence="9">
    <location>
        <begin position="94"/>
        <end position="118"/>
    </location>
</feature>
<keyword evidence="7 9" id="KW-0472">Membrane</keyword>
<evidence type="ECO:0000256" key="6">
    <source>
        <dbReference type="ARBA" id="ARBA00022989"/>
    </source>
</evidence>
<gene>
    <name evidence="11" type="ORF">KS4_00640</name>
</gene>
<proteinExistence type="inferred from homology"/>
<evidence type="ECO:0000313" key="12">
    <source>
        <dbReference type="Proteomes" id="UP000317369"/>
    </source>
</evidence>
<dbReference type="PANTHER" id="PTHR30625:SF15">
    <property type="entry name" value="BIOPOLYMER TRANSPORT PROTEIN EXBB"/>
    <property type="match status" value="1"/>
</dbReference>
<dbReference type="KEGG" id="pcor:KS4_00640"/>
<evidence type="ECO:0000256" key="7">
    <source>
        <dbReference type="ARBA" id="ARBA00023136"/>
    </source>
</evidence>
<dbReference type="GO" id="GO:0005886">
    <property type="term" value="C:plasma membrane"/>
    <property type="evidence" value="ECO:0007669"/>
    <property type="project" value="UniProtKB-SubCell"/>
</dbReference>
<dbReference type="AlphaFoldDB" id="A0A517YPA1"/>
<dbReference type="Proteomes" id="UP000317369">
    <property type="component" value="Chromosome"/>
</dbReference>
<evidence type="ECO:0000313" key="11">
    <source>
        <dbReference type="EMBL" id="QDU32036.1"/>
    </source>
</evidence>
<feature type="transmembrane region" description="Helical" evidence="9">
    <location>
        <begin position="64"/>
        <end position="82"/>
    </location>
</feature>
<comment type="subcellular location">
    <subcellularLocation>
        <location evidence="1">Cell membrane</location>
        <topology evidence="1">Multi-pass membrane protein</topology>
    </subcellularLocation>
    <subcellularLocation>
        <location evidence="8">Membrane</location>
        <topology evidence="8">Multi-pass membrane protein</topology>
    </subcellularLocation>
</comment>
<keyword evidence="5 8" id="KW-0653">Protein transport</keyword>
<evidence type="ECO:0000256" key="4">
    <source>
        <dbReference type="ARBA" id="ARBA00022692"/>
    </source>
</evidence>
<keyword evidence="6 9" id="KW-1133">Transmembrane helix</keyword>
<dbReference type="Pfam" id="PF01618">
    <property type="entry name" value="MotA_ExbB"/>
    <property type="match status" value="1"/>
</dbReference>
<dbReference type="GO" id="GO:0017038">
    <property type="term" value="P:protein import"/>
    <property type="evidence" value="ECO:0007669"/>
    <property type="project" value="TreeGrafter"/>
</dbReference>
<evidence type="ECO:0000256" key="3">
    <source>
        <dbReference type="ARBA" id="ARBA00022475"/>
    </source>
</evidence>